<reference evidence="2 3" key="1">
    <citation type="submission" date="2014-11" db="EMBL/GenBank/DDBJ databases">
        <authorList>
            <person name="Zhu J."/>
            <person name="Qi W."/>
            <person name="Song R."/>
        </authorList>
    </citation>
    <scope>NUCLEOTIDE SEQUENCE [LARGE SCALE GENOMIC DNA]</scope>
</reference>
<evidence type="ECO:0000256" key="1">
    <source>
        <dbReference type="SAM" id="Phobius"/>
    </source>
</evidence>
<gene>
    <name evidence="2" type="ORF">Vbra_18459</name>
</gene>
<dbReference type="VEuPathDB" id="CryptoDB:Vbra_18459"/>
<keyword evidence="1" id="KW-1133">Transmembrane helix</keyword>
<dbReference type="PhylomeDB" id="A0A0G4GRB3"/>
<dbReference type="InParanoid" id="A0A0G4GRB3"/>
<accession>A0A0G4GRB3</accession>
<keyword evidence="3" id="KW-1185">Reference proteome</keyword>
<evidence type="ECO:0000313" key="3">
    <source>
        <dbReference type="Proteomes" id="UP000041254"/>
    </source>
</evidence>
<protein>
    <submittedName>
        <fullName evidence="2">Uncharacterized protein</fullName>
    </submittedName>
</protein>
<keyword evidence="1" id="KW-0472">Membrane</keyword>
<organism evidence="2 3">
    <name type="scientific">Vitrella brassicaformis (strain CCMP3155)</name>
    <dbReference type="NCBI Taxonomy" id="1169540"/>
    <lineage>
        <taxon>Eukaryota</taxon>
        <taxon>Sar</taxon>
        <taxon>Alveolata</taxon>
        <taxon>Colpodellida</taxon>
        <taxon>Vitrellaceae</taxon>
        <taxon>Vitrella</taxon>
    </lineage>
</organism>
<name>A0A0G4GRB3_VITBC</name>
<sequence>MPLWPGKWWKGVGALLGVAFFLTVSGPLPVSAYTTGSLSGASVSFRYVFSNSELNAYRISFTTSSSGFYSAPPITHTQILLHISSGVDFTADIFDANKLLSHPTSYPVVLNSINATHAAFVLLTRLQPSSSYVFTLPANASSIPPLFGTGTLYVMCQTSSAITGTVEHQDVASISIDRSPVPSFQESQLIPTTIVANQVARALVSFRPAFDSELIPRGDPDTPAAFVPLQGVSLVFVWKDLLNTMAVYSAARPVISLDQTSEYFGCGAVFLEFWSESEGGFPNPATCEWQATSDTSNGLLTMKFDPYNGPPVGRLHEVVFHASFVEGLPIASDPSLPTNNTHPMELRLVSSDGFTILQFASLWPTRSAVPQSIVNEDHNPIFTTMEILNTELVDGANATANEIDEVSVRLFARDGGSNRLPPSAELRIILHPLTYWDQNLDRACSIRRLAGIPRPTCQFEKVGHAAPIIRINLDASASPTTDCPGADLSIENNFQCPVYTLENFRLPIRGFFPTEWAAEAYLVTDIAPGQPLRHRATFLASDWQFQPYRVSKTPMAGMKARIQGYTERHYDQENNGIFLAFVAPFNCQSGSSSGSLCKVSFTLPAFFTADPPVASFGPLLTYDITSAIAQATNTADIPTPTTMGTLPTSDVICSSTGNITCHFELRTDRRLLAGVGYGAKITVDNPVKPRQRTDPSNVWQVEMVGTKDPSVGGSPARTTSVVPIEQSTIFPIMGRIRDAYVAPRTLKAATQSTIEVALRPQQAVPQLGSIRLTFPEGYDMVTASGCPPGETEMLDHSEVTAASFDGAVCEARSSAGSMNPGKNELTIQLLQTFLPQDKVVSFVLPFMSPLFPGPPLASFVASVGTLDSNGDLLDSIPLVTSFNTNEDPVAYTAADVAYVLPPFLDDFAFLDVSIAPDDLLPYNVTSSESNVTVIFGVKSPINAVGSTVELWAPYGYELSPTADLDVMPTSSGASQTHPSPLVVNTGTTTLGGSLSNVLRLTLTGVLAAYGTCVFRHSVKVPDVEPGRSEDQPNTSGWMLVIYSDATEPYQRLAGGVVFPPFAVRRLYNLALVPSKRTASDTSQVVVAFSFPTTLVSTADDTAAILIHSPPGFTLPLIRDANGVVVEHCSVYLTLSTDYVSIVGQTTPLPSDVVIECATVTVDGQTLCALKFTLASTPMFSGRTGVNLRVVNPATTPTPSKTNMWTISSYSKFVADSISPFIADGSSSVVADYHQSIDSYAILAPLTRTHIVTAPDIDPNPAVSLFDNRPGYPARVVIAFDTLNTIAAGDVFVLTAPSSFVFPADCSGAVSLLYPLGNEATPVPAKYTPLPQPQSIAWCQGGVRQLSLVFTHPVPEAPSNQTYIIGFSLTNPTSPPVSYEWSVSFGGAEANGIQGYTLAAITDIHIDPLTQNPGETNKITFRFTTSAFLVGTAFLRVKTPKASEFAFFTGCQGFTGAYEVPDAAPADLDYGLGEEYEVDGATCQLEDPFRFDAVQFFFTRQELLPGTYQLSIDVMNPSALSQTVTTSSGISEYDDGDWQLETYSNYVDRVDPQVLLEAGRKKSFPIVPSIPSLGINLTYSGLNETDVSPDAPDAFTHWRNRSAYTHHGGDVELLSVAFTLSQPAMGGDVIVFDFPSEYNLTLRELPVANDSGSRRELLVTDESIYGSCWNFTITPPVSDLAILCQGSELIMSTYKSIIGFSSYIPEWRPVTVTLHVVLPNVKPSVTSLLVLHHRPRRDITSLHEYYDAREADPSGSVSLMQSNRVGLWKVIPRLVDVEINQYEPPKVAINRVTAVELSFVAVTPNAQIINITTDMLFDCSDCVIDGGPAEGGTCIGGLGWATLYLPQPLYTGGVRNVINFRRFTNPPTRGTPNFAISTFANVSGTAVLLDESALIEGYAVTDYITIADAVDCGPLQLNDSDIAPTCTATRPFFEARDNVVRLEVLNLTADIPADSTLKIAPPSGYNFWDETAFLPGSGFPNVTDADSDGLNVTLLNNGTGHASLEVIVPDVISAGENFTFHVRVMNPTLTPELNKWKIAVDTADGEALYNNDGDWEGPQLQGSVTKFELFSLKSNYPEDDNVIQVNFTLASPLERRGLQIRIKAPLGYEFSTLDCFAYENHLVGITVMTPTLAAILMVSRGRVPAAASGFPTPIIIAPDEPCCVWEYPILSPLPDPGLPDGDPSGGPWAQSCAAPLQSLNTAVIKVAYPLKAFVEYSVLLRVKNAANYDPDGEFTFFSHKDDDQTNFVHKTTASAFELIALPVHLAVSDRMFGPDDSKAFISFFSPFSVPPSGTIVVESPLQFGIFCSNDIFERGNLPPATACRGANKITIITLSGSDTLTAYKPYQFAIRVYPLSFEDFEMYGLNQRDNYWSVKLRDQKDDLIHATNDIGGYTPTERGVTLFEVTPSRRAADVIHHLTVTFRTHSVLTANVLHHFVLNAPPGFTFPCANRTHAINRTDPFDVNRNLGIAIDALPVQMARVHSFHDVQPHLYDPDLNVTLQPEWEEHGLPILNDPIMCHETSLSVYFGFGELINEQRYCFRVQVKNPSLYVPNATHPEPFPSWSVWHLAFYRNDIMTEEGWALGFFIDPSEDPLADAFMAEGSRLADVSFLLYAVLIFVASSLAAGFF</sequence>
<feature type="transmembrane region" description="Helical" evidence="1">
    <location>
        <begin position="2609"/>
        <end position="2626"/>
    </location>
</feature>
<dbReference type="EMBL" id="CDMY01000770">
    <property type="protein sequence ID" value="CEM33075.1"/>
    <property type="molecule type" value="Genomic_DNA"/>
</dbReference>
<proteinExistence type="predicted"/>
<evidence type="ECO:0000313" key="2">
    <source>
        <dbReference type="EMBL" id="CEM33075.1"/>
    </source>
</evidence>
<dbReference type="Proteomes" id="UP000041254">
    <property type="component" value="Unassembled WGS sequence"/>
</dbReference>
<keyword evidence="1" id="KW-0812">Transmembrane</keyword>